<dbReference type="EMBL" id="AP014801">
    <property type="protein sequence ID" value="BAQ71481.1"/>
    <property type="molecule type" value="Genomic_DNA"/>
</dbReference>
<evidence type="ECO:0000259" key="2">
    <source>
        <dbReference type="Pfam" id="PF04965"/>
    </source>
</evidence>
<dbReference type="RefSeq" id="WP_042465890.1">
    <property type="nucleotide sequence ID" value="NZ_JAAEAJ010000020.1"/>
</dbReference>
<gene>
    <name evidence="4" type="primary">tssE</name>
    <name evidence="4" type="ORF">JMM60_10920</name>
    <name evidence="3" type="ORF">NHU_04368</name>
</gene>
<evidence type="ECO:0000256" key="1">
    <source>
        <dbReference type="SAM" id="MobiDB-lite"/>
    </source>
</evidence>
<dbReference type="SUPFAM" id="SSF160719">
    <property type="entry name" value="gpW/gp25-like"/>
    <property type="match status" value="1"/>
</dbReference>
<dbReference type="Pfam" id="PF04965">
    <property type="entry name" value="GPW_gp25"/>
    <property type="match status" value="1"/>
</dbReference>
<dbReference type="eggNOG" id="COG3518">
    <property type="taxonomic scope" value="Bacteria"/>
</dbReference>
<feature type="region of interest" description="Disordered" evidence="1">
    <location>
        <begin position="35"/>
        <end position="61"/>
    </location>
</feature>
<dbReference type="OrthoDB" id="119583at2"/>
<dbReference type="PATRIC" id="fig|35806.4.peg.4470"/>
<dbReference type="InterPro" id="IPR007048">
    <property type="entry name" value="IraD/Gp25-like"/>
</dbReference>
<accession>A0A0D6B8U6</accession>
<dbReference type="InterPro" id="IPR017737">
    <property type="entry name" value="TssE1-like"/>
</dbReference>
<dbReference type="KEGG" id="rsu:NHU_04368"/>
<evidence type="ECO:0000313" key="5">
    <source>
        <dbReference type="Proteomes" id="UP000064912"/>
    </source>
</evidence>
<dbReference type="NCBIfam" id="TIGR03357">
    <property type="entry name" value="VI_zyme"/>
    <property type="match status" value="1"/>
</dbReference>
<name>A0A0D6B8U6_RHOSU</name>
<proteinExistence type="predicted"/>
<keyword evidence="6" id="KW-1185">Reference proteome</keyword>
<sequence length="197" mass="21474">MAGPPQETGPGAREAWRDRDRAKISIFQIFRSAHEEHDARRANRPAENGETEVSARAKPRREGVSASILRAHLQADLDGLLNTIRLDAAIDLSTAPHVANSILNYGFRDLSSVSPAEFHSPAIVESIRESLLRHEPRFLPGTLEVRVVDANGDSGQRLSVTVEGELTGDPVDLSVGFDAEVDLGAGKMDMSDLRMRS</sequence>
<geneLocation type="plasmid" evidence="3">
    <name>Plasmid1</name>
</geneLocation>
<protein>
    <submittedName>
        <fullName evidence="4">Type VI secretion system baseplate subunit TssE</fullName>
    </submittedName>
</protein>
<feature type="domain" description="IraD/Gp25-like" evidence="2">
    <location>
        <begin position="69"/>
        <end position="170"/>
    </location>
</feature>
<evidence type="ECO:0000313" key="4">
    <source>
        <dbReference type="EMBL" id="MBL3609303.1"/>
    </source>
</evidence>
<reference evidence="4 6" key="2">
    <citation type="submission" date="2021-01" db="EMBL/GenBank/DDBJ databases">
        <title>Draft genomes of Rhodovulum sulfidophilum.</title>
        <authorList>
            <person name="Guzman M.S."/>
        </authorList>
    </citation>
    <scope>NUCLEOTIDE SEQUENCE [LARGE SCALE GENOMIC DNA]</scope>
    <source>
        <strain evidence="4 6">AB35</strain>
    </source>
</reference>
<dbReference type="InterPro" id="IPR053176">
    <property type="entry name" value="T6SS_TssE1-like"/>
</dbReference>
<reference evidence="3 5" key="1">
    <citation type="submission" date="2015-02" db="EMBL/GenBank/DDBJ databases">
        <title>Genome sequene of Rhodovulum sulfidophilum DSM 2351.</title>
        <authorList>
            <person name="Nagao N."/>
        </authorList>
    </citation>
    <scope>NUCLEOTIDE SEQUENCE [LARGE SCALE GENOMIC DNA]</scope>
    <source>
        <strain evidence="3 5">DSM 2351</strain>
        <plasmid evidence="5">Plasmid Plasmid1 DNA</plasmid>
        <plasmid evidence="3">Plasmid1</plasmid>
    </source>
</reference>
<dbReference type="PANTHER" id="PTHR38595:SF1">
    <property type="entry name" value="TYPE VI SECRETION SYSTEM COMPONENT TSSE1"/>
    <property type="match status" value="1"/>
</dbReference>
<geneLocation type="plasmid" evidence="5">
    <name>Plasmid1 DNA</name>
</geneLocation>
<dbReference type="AlphaFoldDB" id="A0A0D6B8U6"/>
<dbReference type="Proteomes" id="UP000604473">
    <property type="component" value="Unassembled WGS sequence"/>
</dbReference>
<dbReference type="GeneID" id="93541418"/>
<dbReference type="EMBL" id="JAESJJ010000013">
    <property type="protein sequence ID" value="MBL3609303.1"/>
    <property type="molecule type" value="Genomic_DNA"/>
</dbReference>
<dbReference type="PANTHER" id="PTHR38595">
    <property type="entry name" value="CYTOPLASMIC PROTEIN-RELATED"/>
    <property type="match status" value="1"/>
</dbReference>
<evidence type="ECO:0000313" key="6">
    <source>
        <dbReference type="Proteomes" id="UP000604473"/>
    </source>
</evidence>
<keyword evidence="3" id="KW-0614">Plasmid</keyword>
<organism evidence="3 5">
    <name type="scientific">Rhodovulum sulfidophilum</name>
    <name type="common">Rhodobacter sulfidophilus</name>
    <dbReference type="NCBI Taxonomy" id="35806"/>
    <lineage>
        <taxon>Bacteria</taxon>
        <taxon>Pseudomonadati</taxon>
        <taxon>Pseudomonadota</taxon>
        <taxon>Alphaproteobacteria</taxon>
        <taxon>Rhodobacterales</taxon>
        <taxon>Paracoccaceae</taxon>
        <taxon>Rhodovulum</taxon>
    </lineage>
</organism>
<evidence type="ECO:0000313" key="3">
    <source>
        <dbReference type="EMBL" id="BAQ71481.1"/>
    </source>
</evidence>
<dbReference type="Proteomes" id="UP000064912">
    <property type="component" value="Plasmid Plasmid1"/>
</dbReference>